<organism evidence="2 3">
    <name type="scientific">Caulobacter ginsengisoli</name>
    <dbReference type="NCBI Taxonomy" id="400775"/>
    <lineage>
        <taxon>Bacteria</taxon>
        <taxon>Pseudomonadati</taxon>
        <taxon>Pseudomonadota</taxon>
        <taxon>Alphaproteobacteria</taxon>
        <taxon>Caulobacterales</taxon>
        <taxon>Caulobacteraceae</taxon>
        <taxon>Caulobacter</taxon>
    </lineage>
</organism>
<gene>
    <name evidence="2" type="ORF">QO010_001993</name>
</gene>
<accession>A0ABU0IQB5</accession>
<dbReference type="Proteomes" id="UP001228905">
    <property type="component" value="Unassembled WGS sequence"/>
</dbReference>
<evidence type="ECO:0008006" key="4">
    <source>
        <dbReference type="Google" id="ProtNLM"/>
    </source>
</evidence>
<keyword evidence="3" id="KW-1185">Reference proteome</keyword>
<feature type="chain" id="PRO_5046077908" description="DUF2147 domain-containing protein" evidence="1">
    <location>
        <begin position="21"/>
        <end position="137"/>
    </location>
</feature>
<evidence type="ECO:0000313" key="3">
    <source>
        <dbReference type="Proteomes" id="UP001228905"/>
    </source>
</evidence>
<dbReference type="EMBL" id="JAUSVS010000003">
    <property type="protein sequence ID" value="MDQ0464212.1"/>
    <property type="molecule type" value="Genomic_DNA"/>
</dbReference>
<sequence>MRLIPVLAALAVLIPAAARADDATLVTGHWEGWYSCPQRETGLTLDLTGTAAGEVRGTLAFGPMGSEDIPKGRYEVVGSVTDGVLTLRGERWLDQPADGAMIGLTAKLGAEPLDGFAGRISPAGCIGFLVGRRPAGA</sequence>
<name>A0ABU0IQB5_9CAUL</name>
<dbReference type="RefSeq" id="WP_307348717.1">
    <property type="nucleotide sequence ID" value="NZ_JAUSVS010000003.1"/>
</dbReference>
<proteinExistence type="predicted"/>
<comment type="caution">
    <text evidence="2">The sequence shown here is derived from an EMBL/GenBank/DDBJ whole genome shotgun (WGS) entry which is preliminary data.</text>
</comment>
<evidence type="ECO:0000313" key="2">
    <source>
        <dbReference type="EMBL" id="MDQ0464212.1"/>
    </source>
</evidence>
<protein>
    <recommendedName>
        <fullName evidence="4">DUF2147 domain-containing protein</fullName>
    </recommendedName>
</protein>
<reference evidence="2 3" key="1">
    <citation type="submission" date="2023-07" db="EMBL/GenBank/DDBJ databases">
        <title>Genomic Encyclopedia of Type Strains, Phase IV (KMG-IV): sequencing the most valuable type-strain genomes for metagenomic binning, comparative biology and taxonomic classification.</title>
        <authorList>
            <person name="Goeker M."/>
        </authorList>
    </citation>
    <scope>NUCLEOTIDE SEQUENCE [LARGE SCALE GENOMIC DNA]</scope>
    <source>
        <strain evidence="2 3">DSM 18695</strain>
    </source>
</reference>
<keyword evidence="1" id="KW-0732">Signal</keyword>
<evidence type="ECO:0000256" key="1">
    <source>
        <dbReference type="SAM" id="SignalP"/>
    </source>
</evidence>
<feature type="signal peptide" evidence="1">
    <location>
        <begin position="1"/>
        <end position="20"/>
    </location>
</feature>